<proteinExistence type="predicted"/>
<sequence>MEKELHWKHSEIRSLLCMNERIPLRNRFKPTYTTNQRKIQNQVDLKSLPPSAYSSHAKKLNQR</sequence>
<dbReference type="Proteomes" id="UP000285569">
    <property type="component" value="Unassembled WGS sequence"/>
</dbReference>
<evidence type="ECO:0000256" key="1">
    <source>
        <dbReference type="SAM" id="MobiDB-lite"/>
    </source>
</evidence>
<evidence type="ECO:0000313" key="2">
    <source>
        <dbReference type="EMBL" id="RHX79481.1"/>
    </source>
</evidence>
<name>A0ABX9M2Q3_9LEPT</name>
<feature type="region of interest" description="Disordered" evidence="1">
    <location>
        <begin position="33"/>
        <end position="63"/>
    </location>
</feature>
<reference evidence="3" key="1">
    <citation type="submission" date="2018-05" db="EMBL/GenBank/DDBJ databases">
        <title>Leptospira yasudae sp. nov. and Leptospira stimsonii sp. nov., two pathogenic species of the genus Leptospira isolated from environmental sources.</title>
        <authorList>
            <person name="Casanovas-Massana A."/>
            <person name="Hamond C."/>
            <person name="Santos L.A."/>
            <person name="Hacker K.P."/>
            <person name="Balassiano I."/>
            <person name="Medeiros M.A."/>
            <person name="Reis M.G."/>
            <person name="Ko A.I."/>
            <person name="Wunder E.A."/>
        </authorList>
    </citation>
    <scope>NUCLEOTIDE SEQUENCE [LARGE SCALE GENOMIC DNA]</scope>
    <source>
        <strain evidence="3">B21</strain>
    </source>
</reference>
<accession>A0ABX9M2Q3</accession>
<organism evidence="2 3">
    <name type="scientific">Leptospira yasudae</name>
    <dbReference type="NCBI Taxonomy" id="2202201"/>
    <lineage>
        <taxon>Bacteria</taxon>
        <taxon>Pseudomonadati</taxon>
        <taxon>Spirochaetota</taxon>
        <taxon>Spirochaetia</taxon>
        <taxon>Leptospirales</taxon>
        <taxon>Leptospiraceae</taxon>
        <taxon>Leptospira</taxon>
    </lineage>
</organism>
<gene>
    <name evidence="2" type="ORF">DLM77_11290</name>
</gene>
<keyword evidence="3" id="KW-1185">Reference proteome</keyword>
<evidence type="ECO:0000313" key="3">
    <source>
        <dbReference type="Proteomes" id="UP000285569"/>
    </source>
</evidence>
<feature type="compositionally biased region" description="Polar residues" evidence="1">
    <location>
        <begin position="33"/>
        <end position="44"/>
    </location>
</feature>
<reference evidence="2 3" key="2">
    <citation type="journal article" date="2020" name="Int. J. Syst. Evol. Microbiol.">
        <title>Leptospira yasudae sp. nov. and Leptospira stimsonii sp. nov., two new species of the pathogenic group isolated from environmental sources.</title>
        <authorList>
            <person name="Casanovas-Massana A."/>
            <person name="Hamond C."/>
            <person name="Santos L.A."/>
            <person name="de Oliveira D."/>
            <person name="Hacker K.P."/>
            <person name="Balassiano I."/>
            <person name="Costa F."/>
            <person name="Medeiros M.A."/>
            <person name="Reis M.G."/>
            <person name="Ko A.I."/>
            <person name="Wunder E.A."/>
        </authorList>
    </citation>
    <scope>NUCLEOTIDE SEQUENCE [LARGE SCALE GENOMIC DNA]</scope>
    <source>
        <strain evidence="2 3">B21</strain>
    </source>
</reference>
<dbReference type="EMBL" id="QHCR01000005">
    <property type="protein sequence ID" value="RHX79481.1"/>
    <property type="molecule type" value="Genomic_DNA"/>
</dbReference>
<comment type="caution">
    <text evidence="2">The sequence shown here is derived from an EMBL/GenBank/DDBJ whole genome shotgun (WGS) entry which is preliminary data.</text>
</comment>
<protein>
    <submittedName>
        <fullName evidence="2">Uncharacterized protein</fullName>
    </submittedName>
</protein>